<evidence type="ECO:0000259" key="17">
    <source>
        <dbReference type="Pfam" id="PF01490"/>
    </source>
</evidence>
<keyword evidence="7" id="KW-0915">Sodium</keyword>
<evidence type="ECO:0000256" key="15">
    <source>
        <dbReference type="SAM" id="MobiDB-lite"/>
    </source>
</evidence>
<protein>
    <recommendedName>
        <fullName evidence="17">Amino acid transporter transmembrane domain-containing protein</fullName>
    </recommendedName>
</protein>
<evidence type="ECO:0000313" key="18">
    <source>
        <dbReference type="EMBL" id="KAL3106161.1"/>
    </source>
</evidence>
<dbReference type="Pfam" id="PF01490">
    <property type="entry name" value="Aa_trans"/>
    <property type="match status" value="1"/>
</dbReference>
<keyword evidence="5 13" id="KW-0812">Transmembrane</keyword>
<comment type="similarity">
    <text evidence="2 13">Belongs to the amiloride-sensitive sodium channel (TC 1.A.6) family.</text>
</comment>
<evidence type="ECO:0000256" key="13">
    <source>
        <dbReference type="RuleBase" id="RU000679"/>
    </source>
</evidence>
<keyword evidence="8 13" id="KW-0406">Ion transport</keyword>
<evidence type="ECO:0000256" key="11">
    <source>
        <dbReference type="ARBA" id="ARBA00023201"/>
    </source>
</evidence>
<evidence type="ECO:0000256" key="14">
    <source>
        <dbReference type="SAM" id="Coils"/>
    </source>
</evidence>
<evidence type="ECO:0000256" key="7">
    <source>
        <dbReference type="ARBA" id="ARBA00023053"/>
    </source>
</evidence>
<dbReference type="PRINTS" id="PR01078">
    <property type="entry name" value="AMINACHANNEL"/>
</dbReference>
<feature type="compositionally biased region" description="Basic and acidic residues" evidence="15">
    <location>
        <begin position="54"/>
        <end position="66"/>
    </location>
</feature>
<feature type="transmembrane region" description="Helical" evidence="16">
    <location>
        <begin position="77"/>
        <end position="101"/>
    </location>
</feature>
<proteinExistence type="inferred from homology"/>
<evidence type="ECO:0000256" key="2">
    <source>
        <dbReference type="ARBA" id="ARBA00007193"/>
    </source>
</evidence>
<evidence type="ECO:0000313" key="19">
    <source>
        <dbReference type="Proteomes" id="UP001620626"/>
    </source>
</evidence>
<feature type="transmembrane region" description="Helical" evidence="16">
    <location>
        <begin position="483"/>
        <end position="507"/>
    </location>
</feature>
<reference evidence="18 19" key="1">
    <citation type="submission" date="2024-10" db="EMBL/GenBank/DDBJ databases">
        <authorList>
            <person name="Kim D."/>
        </authorList>
    </citation>
    <scope>NUCLEOTIDE SEQUENCE [LARGE SCALE GENOMIC DNA]</scope>
    <source>
        <strain evidence="18">BH-2024</strain>
    </source>
</reference>
<keyword evidence="12 13" id="KW-0407">Ion channel</keyword>
<feature type="compositionally biased region" description="Gly residues" evidence="15">
    <location>
        <begin position="1065"/>
        <end position="1074"/>
    </location>
</feature>
<dbReference type="InterPro" id="IPR001873">
    <property type="entry name" value="ENaC"/>
</dbReference>
<feature type="transmembrane region" description="Helical" evidence="16">
    <location>
        <begin position="171"/>
        <end position="190"/>
    </location>
</feature>
<evidence type="ECO:0000256" key="8">
    <source>
        <dbReference type="ARBA" id="ARBA00023065"/>
    </source>
</evidence>
<dbReference type="GO" id="GO:0005272">
    <property type="term" value="F:sodium channel activity"/>
    <property type="evidence" value="ECO:0007669"/>
    <property type="project" value="UniProtKB-KW"/>
</dbReference>
<feature type="region of interest" description="Disordered" evidence="15">
    <location>
        <begin position="1032"/>
        <end position="1074"/>
    </location>
</feature>
<feature type="transmembrane region" description="Helical" evidence="16">
    <location>
        <begin position="232"/>
        <end position="253"/>
    </location>
</feature>
<keyword evidence="14" id="KW-0175">Coiled coil</keyword>
<evidence type="ECO:0000256" key="9">
    <source>
        <dbReference type="ARBA" id="ARBA00023136"/>
    </source>
</evidence>
<sequence length="1074" mass="122268">MSTKEQQNPDEVLSEDDESKEPTELPVTTFEFWEHHKSEKAPQQEVEDQQQEPDEQKHKIDDKKVEKHGGIERKEGLSYFAVLVNFLKSIIGAGVLSLPMAFKDAGIWGALVLLNVAAILNCYCMMQLVETTQFHYKRLNVTYLSYGNLAKEACKYSFPWMRKFKLMAKRLVNGSVLLLEFGFCSTYYLLISTNLREVFNFFLTGWNSEIKLWLALIYVPMVFMTFIRSMRILSFFSLAGNVLMFMSLFYVLYALTYRLFSLSEEEKPEIHSIGSFSGMLLASSTMIFSYEAQTLVLPLEKKLKKPQQMLGLSGILSVGISISTLIYASLGFLGYYAYGSCVKGAITQNLGETNMSAVVKLALSVSICSSFLLQMYVIVDVLWSRTARMIIEGENFKKTNDEKDKKKRCWQFPSGCKLFAELFFRASMVAVCFAFAYAVPTLDDLVPLVGSTSGMLLAFVYPALIDLFTFVPHYRAEGLRQKACFRLLLNLFLASVGLFGMVAGLYASVSNLISHGSNECNATTNGMTPTIMWDFSNGTTLSSINRPFFSSDRRKLTPKYFCPNILRIMAKLRTLCFYVLILFLFGFTVFDVQKIVFQFLDDNKETDMFVVFNDTMTMPNITFCISKNHAWSHFKTTNVSDSEIDDIVQKGLKKMRNKSDFLSSPWDDLMVVDAFQTIASLNSMEVETNPTVFAMTVQKIAQTQRMANVRKMWQKWNDAVAERDVTFDEFRQKVGSETVKRSLKNFQRMGGGANWKPIQDVKITWISLRQMCFQPLYSPDEFKDIEEQDQFFKMLIVHGKEYESLDCMSIDFHGRPGEEARYLGPKGRTNDGTDGDLCLSESHEIVAEVKEIQTLLPGAEEAEEKCMEYGGEEQYGTELECHGQCRLGLIRKICKCTARTLESLVDSETLQNFPLCDYAKCNLNATEEALENWEETLKNCTTECLPNCSQIRFRISKKTKSAQRDDSTEVKLFWGSFEYLRLIQKQKWSFSKFVSNLGGSLGVWLGLSVVSIIQFISFMLLRLHKMMHKESAVEGEETERQNEPHEMPSPSRAGGDNEISMAPMDGGGGQRKKR</sequence>
<evidence type="ECO:0000256" key="5">
    <source>
        <dbReference type="ARBA" id="ARBA00022692"/>
    </source>
</evidence>
<feature type="transmembrane region" description="Helical" evidence="16">
    <location>
        <begin position="210"/>
        <end position="227"/>
    </location>
</feature>
<gene>
    <name evidence="18" type="ORF">niasHT_016848</name>
</gene>
<organism evidence="18 19">
    <name type="scientific">Heterodera trifolii</name>
    <dbReference type="NCBI Taxonomy" id="157864"/>
    <lineage>
        <taxon>Eukaryota</taxon>
        <taxon>Metazoa</taxon>
        <taxon>Ecdysozoa</taxon>
        <taxon>Nematoda</taxon>
        <taxon>Chromadorea</taxon>
        <taxon>Rhabditida</taxon>
        <taxon>Tylenchina</taxon>
        <taxon>Tylenchomorpha</taxon>
        <taxon>Tylenchoidea</taxon>
        <taxon>Heteroderidae</taxon>
        <taxon>Heteroderinae</taxon>
        <taxon>Heterodera</taxon>
    </lineage>
</organism>
<accession>A0ABD2KTC8</accession>
<feature type="transmembrane region" description="Helical" evidence="16">
    <location>
        <begin position="358"/>
        <end position="379"/>
    </location>
</feature>
<evidence type="ECO:0000256" key="1">
    <source>
        <dbReference type="ARBA" id="ARBA00004141"/>
    </source>
</evidence>
<feature type="transmembrane region" description="Helical" evidence="16">
    <location>
        <begin position="418"/>
        <end position="439"/>
    </location>
</feature>
<dbReference type="AlphaFoldDB" id="A0ABD2KTC8"/>
<feature type="coiled-coil region" evidence="14">
    <location>
        <begin position="916"/>
        <end position="943"/>
    </location>
</feature>
<feature type="region of interest" description="Disordered" evidence="15">
    <location>
        <begin position="1"/>
        <end position="66"/>
    </location>
</feature>
<comment type="subcellular location">
    <subcellularLocation>
        <location evidence="1">Membrane</location>
        <topology evidence="1">Multi-pass membrane protein</topology>
    </subcellularLocation>
</comment>
<keyword evidence="4 13" id="KW-0894">Sodium channel</keyword>
<feature type="transmembrane region" description="Helical" evidence="16">
    <location>
        <begin position="570"/>
        <end position="590"/>
    </location>
</feature>
<feature type="transmembrane region" description="Helical" evidence="16">
    <location>
        <begin position="445"/>
        <end position="471"/>
    </location>
</feature>
<dbReference type="Gene3D" id="1.10.287.770">
    <property type="entry name" value="YojJ-like"/>
    <property type="match status" value="1"/>
</dbReference>
<feature type="transmembrane region" description="Helical" evidence="16">
    <location>
        <begin position="107"/>
        <end position="129"/>
    </location>
</feature>
<evidence type="ECO:0000256" key="12">
    <source>
        <dbReference type="ARBA" id="ARBA00023303"/>
    </source>
</evidence>
<name>A0ABD2KTC8_9BILA</name>
<dbReference type="EMBL" id="JBICBT010000659">
    <property type="protein sequence ID" value="KAL3106161.1"/>
    <property type="molecule type" value="Genomic_DNA"/>
</dbReference>
<keyword evidence="11 13" id="KW-0739">Sodium transport</keyword>
<dbReference type="InterPro" id="IPR013057">
    <property type="entry name" value="AA_transpt_TM"/>
</dbReference>
<dbReference type="PANTHER" id="PTHR22950:SF217">
    <property type="entry name" value="AMINO ACID TRANSPORTER TRANSMEMBRANE DOMAIN-CONTAINING PROTEIN"/>
    <property type="match status" value="1"/>
</dbReference>
<keyword evidence="9 16" id="KW-0472">Membrane</keyword>
<feature type="compositionally biased region" description="Basic and acidic residues" evidence="15">
    <location>
        <begin position="32"/>
        <end position="42"/>
    </location>
</feature>
<feature type="transmembrane region" description="Helical" evidence="16">
    <location>
        <begin position="310"/>
        <end position="338"/>
    </location>
</feature>
<feature type="compositionally biased region" description="Basic and acidic residues" evidence="15">
    <location>
        <begin position="1032"/>
        <end position="1046"/>
    </location>
</feature>
<feature type="domain" description="Amino acid transporter transmembrane" evidence="17">
    <location>
        <begin position="78"/>
        <end position="509"/>
    </location>
</feature>
<evidence type="ECO:0000256" key="6">
    <source>
        <dbReference type="ARBA" id="ARBA00022989"/>
    </source>
</evidence>
<dbReference type="GO" id="GO:0016020">
    <property type="term" value="C:membrane"/>
    <property type="evidence" value="ECO:0007669"/>
    <property type="project" value="UniProtKB-SubCell"/>
</dbReference>
<feature type="transmembrane region" description="Helical" evidence="16">
    <location>
        <begin position="1001"/>
        <end position="1021"/>
    </location>
</feature>
<evidence type="ECO:0000256" key="3">
    <source>
        <dbReference type="ARBA" id="ARBA00022448"/>
    </source>
</evidence>
<evidence type="ECO:0000256" key="4">
    <source>
        <dbReference type="ARBA" id="ARBA00022461"/>
    </source>
</evidence>
<evidence type="ECO:0000256" key="16">
    <source>
        <dbReference type="SAM" id="Phobius"/>
    </source>
</evidence>
<keyword evidence="10" id="KW-0325">Glycoprotein</keyword>
<dbReference type="Pfam" id="PF00858">
    <property type="entry name" value="ASC"/>
    <property type="match status" value="1"/>
</dbReference>
<comment type="caution">
    <text evidence="18">The sequence shown here is derived from an EMBL/GenBank/DDBJ whole genome shotgun (WGS) entry which is preliminary data.</text>
</comment>
<dbReference type="PANTHER" id="PTHR22950">
    <property type="entry name" value="AMINO ACID TRANSPORTER"/>
    <property type="match status" value="1"/>
</dbReference>
<keyword evidence="19" id="KW-1185">Reference proteome</keyword>
<evidence type="ECO:0000256" key="10">
    <source>
        <dbReference type="ARBA" id="ARBA00023180"/>
    </source>
</evidence>
<keyword evidence="3 13" id="KW-0813">Transport</keyword>
<keyword evidence="6 16" id="KW-1133">Transmembrane helix</keyword>
<dbReference type="Proteomes" id="UP001620626">
    <property type="component" value="Unassembled WGS sequence"/>
</dbReference>